<reference evidence="1 2" key="1">
    <citation type="submission" date="2018-06" db="EMBL/GenBank/DDBJ databases">
        <title>Genomic Encyclopedia of Archaeal and Bacterial Type Strains, Phase II (KMG-II): from individual species to whole genera.</title>
        <authorList>
            <person name="Goeker M."/>
        </authorList>
    </citation>
    <scope>NUCLEOTIDE SEQUENCE [LARGE SCALE GENOMIC DNA]</scope>
    <source>
        <strain evidence="1 2">DSM 19830</strain>
    </source>
</reference>
<keyword evidence="2" id="KW-1185">Reference proteome</keyword>
<comment type="caution">
    <text evidence="1">The sequence shown here is derived from an EMBL/GenBank/DDBJ whole genome shotgun (WGS) entry which is preliminary data.</text>
</comment>
<dbReference type="Proteomes" id="UP000248882">
    <property type="component" value="Unassembled WGS sequence"/>
</dbReference>
<sequence>MIEACLNSYLTTSFIAFISLQLEKQIYLNSQKYLDFFLSLSDKLVF</sequence>
<dbReference type="EMBL" id="QKZT01000008">
    <property type="protein sequence ID" value="PZX51972.1"/>
    <property type="molecule type" value="Genomic_DNA"/>
</dbReference>
<dbReference type="AlphaFoldDB" id="A0A2W7SMM0"/>
<protein>
    <submittedName>
        <fullName evidence="1">Uncharacterized protein</fullName>
    </submittedName>
</protein>
<proteinExistence type="predicted"/>
<name>A0A2W7SMM0_9BACT</name>
<organism evidence="1 2">
    <name type="scientific">Algoriphagus chordae</name>
    <dbReference type="NCBI Taxonomy" id="237019"/>
    <lineage>
        <taxon>Bacteria</taxon>
        <taxon>Pseudomonadati</taxon>
        <taxon>Bacteroidota</taxon>
        <taxon>Cytophagia</taxon>
        <taxon>Cytophagales</taxon>
        <taxon>Cyclobacteriaceae</taxon>
        <taxon>Algoriphagus</taxon>
    </lineage>
</organism>
<evidence type="ECO:0000313" key="1">
    <source>
        <dbReference type="EMBL" id="PZX51972.1"/>
    </source>
</evidence>
<accession>A0A2W7SMM0</accession>
<gene>
    <name evidence="1" type="ORF">LV85_02121</name>
</gene>
<evidence type="ECO:0000313" key="2">
    <source>
        <dbReference type="Proteomes" id="UP000248882"/>
    </source>
</evidence>